<dbReference type="AlphaFoldDB" id="A0A7S4A3L5"/>
<accession>A0A7S4A3L5</accession>
<dbReference type="Pfam" id="PF00439">
    <property type="entry name" value="Bromodomain"/>
    <property type="match status" value="1"/>
</dbReference>
<reference evidence="6" key="2">
    <citation type="submission" date="2021-11" db="EMBL/GenBank/DDBJ databases">
        <authorList>
            <consortium name="Genoscope - CEA"/>
            <person name="William W."/>
        </authorList>
    </citation>
    <scope>NUCLEOTIDE SEQUENCE</scope>
</reference>
<dbReference type="InterPro" id="IPR036427">
    <property type="entry name" value="Bromodomain-like_sf"/>
</dbReference>
<feature type="region of interest" description="Disordered" evidence="3">
    <location>
        <begin position="82"/>
        <end position="115"/>
    </location>
</feature>
<dbReference type="PROSITE" id="PS50014">
    <property type="entry name" value="BROMODOMAIN_2"/>
    <property type="match status" value="1"/>
</dbReference>
<evidence type="ECO:0000259" key="4">
    <source>
        <dbReference type="PROSITE" id="PS50014"/>
    </source>
</evidence>
<feature type="domain" description="Bromo" evidence="4">
    <location>
        <begin position="147"/>
        <end position="222"/>
    </location>
</feature>
<dbReference type="SUPFAM" id="SSF47370">
    <property type="entry name" value="Bromodomain"/>
    <property type="match status" value="1"/>
</dbReference>
<evidence type="ECO:0000256" key="3">
    <source>
        <dbReference type="SAM" id="MobiDB-lite"/>
    </source>
</evidence>
<dbReference type="OrthoDB" id="6017at2759"/>
<reference evidence="5" key="1">
    <citation type="submission" date="2021-01" db="EMBL/GenBank/DDBJ databases">
        <authorList>
            <person name="Corre E."/>
            <person name="Pelletier E."/>
            <person name="Niang G."/>
            <person name="Scheremetjew M."/>
            <person name="Finn R."/>
            <person name="Kale V."/>
            <person name="Holt S."/>
            <person name="Cochrane G."/>
            <person name="Meng A."/>
            <person name="Brown T."/>
            <person name="Cohen L."/>
        </authorList>
    </citation>
    <scope>NUCLEOTIDE SEQUENCE</scope>
    <source>
        <strain evidence="5">CCMP1756</strain>
    </source>
</reference>
<proteinExistence type="predicted"/>
<evidence type="ECO:0000313" key="6">
    <source>
        <dbReference type="EMBL" id="CAH0366212.1"/>
    </source>
</evidence>
<gene>
    <name evidence="5" type="ORF">PCAL00307_LOCUS17907</name>
    <name evidence="6" type="ORF">PECAL_1P26890</name>
</gene>
<keyword evidence="7" id="KW-1185">Reference proteome</keyword>
<evidence type="ECO:0000256" key="2">
    <source>
        <dbReference type="PROSITE-ProRule" id="PRU00035"/>
    </source>
</evidence>
<keyword evidence="1 2" id="KW-0103">Bromodomain</keyword>
<dbReference type="EMBL" id="HBIW01020793">
    <property type="protein sequence ID" value="CAE0702462.1"/>
    <property type="molecule type" value="Transcribed_RNA"/>
</dbReference>
<dbReference type="InterPro" id="IPR001487">
    <property type="entry name" value="Bromodomain"/>
</dbReference>
<organism evidence="5">
    <name type="scientific">Pelagomonas calceolata</name>
    <dbReference type="NCBI Taxonomy" id="35677"/>
    <lineage>
        <taxon>Eukaryota</taxon>
        <taxon>Sar</taxon>
        <taxon>Stramenopiles</taxon>
        <taxon>Ochrophyta</taxon>
        <taxon>Pelagophyceae</taxon>
        <taxon>Pelagomonadales</taxon>
        <taxon>Pelagomonadaceae</taxon>
        <taxon>Pelagomonas</taxon>
    </lineage>
</organism>
<evidence type="ECO:0000313" key="5">
    <source>
        <dbReference type="EMBL" id="CAE0702462.1"/>
    </source>
</evidence>
<name>A0A7S4A3L5_9STRA</name>
<dbReference type="Gene3D" id="1.20.920.10">
    <property type="entry name" value="Bromodomain-like"/>
    <property type="match status" value="1"/>
</dbReference>
<dbReference type="CDD" id="cd04369">
    <property type="entry name" value="Bromodomain"/>
    <property type="match status" value="1"/>
</dbReference>
<feature type="compositionally biased region" description="Basic and acidic residues" evidence="3">
    <location>
        <begin position="84"/>
        <end position="96"/>
    </location>
</feature>
<sequence length="239" mass="26775">MEAEDARNEAVQARRAHLIEQTKIWDEKIAKNKEPRTWETYLPAHHRGKASKDALKHFRALLERPLPEGVPRQLTRTQIAMIDEGWKEPDHVPEPPKRKRAKKEPVKEGPAKGSIADLELQASKEWDGVGVSPHGRRALDAAWALDFGPNMGNPFRTRLTRDMCLQLGAVDYYSIIKDVCDLPLCRERLNTGAYENDAALRRDIRKIAENALQYHGPASPYTTAADQLAAAFDAALAGA</sequence>
<evidence type="ECO:0000313" key="7">
    <source>
        <dbReference type="Proteomes" id="UP000789595"/>
    </source>
</evidence>
<evidence type="ECO:0000256" key="1">
    <source>
        <dbReference type="ARBA" id="ARBA00023117"/>
    </source>
</evidence>
<dbReference type="EMBL" id="CAKKNE010000001">
    <property type="protein sequence ID" value="CAH0366212.1"/>
    <property type="molecule type" value="Genomic_DNA"/>
</dbReference>
<dbReference type="Proteomes" id="UP000789595">
    <property type="component" value="Unassembled WGS sequence"/>
</dbReference>
<protein>
    <recommendedName>
        <fullName evidence="4">Bromo domain-containing protein</fullName>
    </recommendedName>
</protein>